<accession>A0A841Q9K4</accession>
<dbReference type="NCBIfam" id="TIGR00530">
    <property type="entry name" value="AGP_acyltrn"/>
    <property type="match status" value="1"/>
</dbReference>
<dbReference type="RefSeq" id="WP_174497926.1">
    <property type="nucleotide sequence ID" value="NZ_CADDWK010000023.1"/>
</dbReference>
<evidence type="ECO:0000256" key="2">
    <source>
        <dbReference type="ARBA" id="ARBA00008655"/>
    </source>
</evidence>
<evidence type="ECO:0000256" key="7">
    <source>
        <dbReference type="RuleBase" id="RU361267"/>
    </source>
</evidence>
<keyword evidence="7" id="KW-0594">Phospholipid biosynthesis</keyword>
<protein>
    <recommendedName>
        <fullName evidence="7">1-acyl-sn-glycerol-3-phosphate acyltransferase</fullName>
        <ecNumber evidence="7">2.3.1.51</ecNumber>
    </recommendedName>
</protein>
<comment type="domain">
    <text evidence="7">The HXXXXD motif is essential for acyltransferase activity and may constitute the binding site for the phosphate moiety of the glycerol-3-phosphate.</text>
</comment>
<comment type="caution">
    <text evidence="9">The sequence shown here is derived from an EMBL/GenBank/DDBJ whole genome shotgun (WGS) entry which is preliminary data.</text>
</comment>
<keyword evidence="6 7" id="KW-0012">Acyltransferase</keyword>
<dbReference type="SUPFAM" id="SSF69593">
    <property type="entry name" value="Glycerol-3-phosphate (1)-acyltransferase"/>
    <property type="match status" value="1"/>
</dbReference>
<sequence length="243" mass="27193">MRTVWTIGYSILYLLYSIPTLQKVKKVVSKNELPPNELDKVIFALPRRWAQKTIKRSGSTVNVVGNEKFPDGPVLIVANHQGNFDIMALLGYLEKPFGFIAKIETKKVPFARTWITCMHGIFIDREDRRQSVKAFKDGIETLKSGHSLLIFPEGTRSKGSQTLPFKSGSLRLATKAGVPIVPVAIDGTHKIMEANDGKVKPAKVTVTVCDPIMPEQYEELSLDQLAEYTQSQIIEVLQQNHSD</sequence>
<evidence type="ECO:0000259" key="8">
    <source>
        <dbReference type="SMART" id="SM00563"/>
    </source>
</evidence>
<evidence type="ECO:0000256" key="3">
    <source>
        <dbReference type="ARBA" id="ARBA00022516"/>
    </source>
</evidence>
<organism evidence="9 10">
    <name type="scientific">Salirhabdus euzebyi</name>
    <dbReference type="NCBI Taxonomy" id="394506"/>
    <lineage>
        <taxon>Bacteria</taxon>
        <taxon>Bacillati</taxon>
        <taxon>Bacillota</taxon>
        <taxon>Bacilli</taxon>
        <taxon>Bacillales</taxon>
        <taxon>Bacillaceae</taxon>
        <taxon>Salirhabdus</taxon>
    </lineage>
</organism>
<evidence type="ECO:0000313" key="9">
    <source>
        <dbReference type="EMBL" id="MBB6455369.1"/>
    </source>
</evidence>
<dbReference type="SMART" id="SM00563">
    <property type="entry name" value="PlsC"/>
    <property type="match status" value="1"/>
</dbReference>
<dbReference type="Proteomes" id="UP000581688">
    <property type="component" value="Unassembled WGS sequence"/>
</dbReference>
<dbReference type="InterPro" id="IPR004552">
    <property type="entry name" value="AGP_acyltrans"/>
</dbReference>
<evidence type="ECO:0000256" key="5">
    <source>
        <dbReference type="ARBA" id="ARBA00023098"/>
    </source>
</evidence>
<comment type="catalytic activity">
    <reaction evidence="7">
        <text>a 1-acyl-sn-glycero-3-phosphate + an acyl-CoA = a 1,2-diacyl-sn-glycero-3-phosphate + CoA</text>
        <dbReference type="Rhea" id="RHEA:19709"/>
        <dbReference type="ChEBI" id="CHEBI:57287"/>
        <dbReference type="ChEBI" id="CHEBI:57970"/>
        <dbReference type="ChEBI" id="CHEBI:58342"/>
        <dbReference type="ChEBI" id="CHEBI:58608"/>
        <dbReference type="EC" id="2.3.1.51"/>
    </reaction>
</comment>
<keyword evidence="3 7" id="KW-0444">Lipid biosynthesis</keyword>
<dbReference type="PANTHER" id="PTHR10434">
    <property type="entry name" value="1-ACYL-SN-GLYCEROL-3-PHOSPHATE ACYLTRANSFERASE"/>
    <property type="match status" value="1"/>
</dbReference>
<evidence type="ECO:0000256" key="6">
    <source>
        <dbReference type="ARBA" id="ARBA00023315"/>
    </source>
</evidence>
<dbReference type="PANTHER" id="PTHR10434:SF64">
    <property type="entry name" value="1-ACYL-SN-GLYCEROL-3-PHOSPHATE ACYLTRANSFERASE-RELATED"/>
    <property type="match status" value="1"/>
</dbReference>
<reference evidence="9 10" key="1">
    <citation type="submission" date="2020-08" db="EMBL/GenBank/DDBJ databases">
        <title>Genomic Encyclopedia of Type Strains, Phase IV (KMG-IV): sequencing the most valuable type-strain genomes for metagenomic binning, comparative biology and taxonomic classification.</title>
        <authorList>
            <person name="Goeker M."/>
        </authorList>
    </citation>
    <scope>NUCLEOTIDE SEQUENCE [LARGE SCALE GENOMIC DNA]</scope>
    <source>
        <strain evidence="9 10">DSM 19612</strain>
    </source>
</reference>
<evidence type="ECO:0000256" key="4">
    <source>
        <dbReference type="ARBA" id="ARBA00022679"/>
    </source>
</evidence>
<dbReference type="CDD" id="cd07989">
    <property type="entry name" value="LPLAT_AGPAT-like"/>
    <property type="match status" value="1"/>
</dbReference>
<dbReference type="InterPro" id="IPR002123">
    <property type="entry name" value="Plipid/glycerol_acylTrfase"/>
</dbReference>
<dbReference type="GO" id="GO:0003841">
    <property type="term" value="F:1-acylglycerol-3-phosphate O-acyltransferase activity"/>
    <property type="evidence" value="ECO:0007669"/>
    <property type="project" value="UniProtKB-UniRule"/>
</dbReference>
<evidence type="ECO:0000256" key="1">
    <source>
        <dbReference type="ARBA" id="ARBA00005189"/>
    </source>
</evidence>
<gene>
    <name evidence="9" type="ORF">HNQ94_003869</name>
</gene>
<dbReference type="EMBL" id="JACHGH010000020">
    <property type="protein sequence ID" value="MBB6455369.1"/>
    <property type="molecule type" value="Genomic_DNA"/>
</dbReference>
<comment type="pathway">
    <text evidence="1">Lipid metabolism.</text>
</comment>
<keyword evidence="4 7" id="KW-0808">Transferase</keyword>
<comment type="similarity">
    <text evidence="2 7">Belongs to the 1-acyl-sn-glycerol-3-phosphate acyltransferase family.</text>
</comment>
<evidence type="ECO:0000313" key="10">
    <source>
        <dbReference type="Proteomes" id="UP000581688"/>
    </source>
</evidence>
<feature type="domain" description="Phospholipid/glycerol acyltransferase" evidence="8">
    <location>
        <begin position="74"/>
        <end position="188"/>
    </location>
</feature>
<dbReference type="AlphaFoldDB" id="A0A841Q9K4"/>
<keyword evidence="5 7" id="KW-0443">Lipid metabolism</keyword>
<keyword evidence="10" id="KW-1185">Reference proteome</keyword>
<dbReference type="EC" id="2.3.1.51" evidence="7"/>
<dbReference type="GO" id="GO:0006654">
    <property type="term" value="P:phosphatidic acid biosynthetic process"/>
    <property type="evidence" value="ECO:0007669"/>
    <property type="project" value="TreeGrafter"/>
</dbReference>
<dbReference type="Pfam" id="PF01553">
    <property type="entry name" value="Acyltransferase"/>
    <property type="match status" value="1"/>
</dbReference>
<keyword evidence="7" id="KW-1208">Phospholipid metabolism</keyword>
<name>A0A841Q9K4_9BACI</name>
<dbReference type="GO" id="GO:0016020">
    <property type="term" value="C:membrane"/>
    <property type="evidence" value="ECO:0007669"/>
    <property type="project" value="InterPro"/>
</dbReference>
<proteinExistence type="inferred from homology"/>